<sequence length="173" mass="19565">MTFRWVFVMMSIGGGIMTIAKKKEREFSLRVGQTWKSFEQFRLEGAKTLSAVKERVIATLHTKSGQYRIIEEHDFQTLYGLARDVDRLRGGLQVVVLAVRAAQKHPDETHLKLLAEAVAMLGNLPELPVRDAFDALEPETSDGDDEDEVILDLDRIPRPLRSPKLPQPNGQED</sequence>
<dbReference type="EMBL" id="DSPX01000039">
    <property type="protein sequence ID" value="HGF99811.1"/>
    <property type="molecule type" value="Genomic_DNA"/>
</dbReference>
<feature type="compositionally biased region" description="Acidic residues" evidence="1">
    <location>
        <begin position="136"/>
        <end position="151"/>
    </location>
</feature>
<dbReference type="AlphaFoldDB" id="A0A7C3VF36"/>
<gene>
    <name evidence="2" type="ORF">ENR15_03855</name>
</gene>
<evidence type="ECO:0000256" key="1">
    <source>
        <dbReference type="SAM" id="MobiDB-lite"/>
    </source>
</evidence>
<evidence type="ECO:0000313" key="2">
    <source>
        <dbReference type="EMBL" id="HGF99811.1"/>
    </source>
</evidence>
<organism evidence="2">
    <name type="scientific">Planktothricoides sp. SpSt-374</name>
    <dbReference type="NCBI Taxonomy" id="2282167"/>
    <lineage>
        <taxon>Bacteria</taxon>
        <taxon>Bacillati</taxon>
        <taxon>Cyanobacteriota</taxon>
        <taxon>Cyanophyceae</taxon>
        <taxon>Oscillatoriophycideae</taxon>
        <taxon>Oscillatoriales</taxon>
        <taxon>Oscillatoriaceae</taxon>
        <taxon>Planktothricoides</taxon>
    </lineage>
</organism>
<accession>A0A7C3VF36</accession>
<proteinExistence type="predicted"/>
<comment type="caution">
    <text evidence="2">The sequence shown here is derived from an EMBL/GenBank/DDBJ whole genome shotgun (WGS) entry which is preliminary data.</text>
</comment>
<reference evidence="2" key="1">
    <citation type="journal article" date="2020" name="mSystems">
        <title>Genome- and Community-Level Interaction Insights into Carbon Utilization and Element Cycling Functions of Hydrothermarchaeota in Hydrothermal Sediment.</title>
        <authorList>
            <person name="Zhou Z."/>
            <person name="Liu Y."/>
            <person name="Xu W."/>
            <person name="Pan J."/>
            <person name="Luo Z.H."/>
            <person name="Li M."/>
        </authorList>
    </citation>
    <scope>NUCLEOTIDE SEQUENCE [LARGE SCALE GENOMIC DNA]</scope>
    <source>
        <strain evidence="2">SpSt-374</strain>
    </source>
</reference>
<feature type="region of interest" description="Disordered" evidence="1">
    <location>
        <begin position="136"/>
        <end position="173"/>
    </location>
</feature>
<protein>
    <submittedName>
        <fullName evidence="2">Uncharacterized protein</fullName>
    </submittedName>
</protein>
<name>A0A7C3VF36_9CYAN</name>